<name>A0A7D7FB99_BOAPU</name>
<feature type="domain" description="Serpin" evidence="8">
    <location>
        <begin position="61"/>
        <end position="415"/>
    </location>
</feature>
<dbReference type="EMBL" id="MT358324">
    <property type="protein sequence ID" value="QMQ39197.1"/>
    <property type="molecule type" value="mRNA"/>
</dbReference>
<keyword evidence="5" id="KW-0325">Glycoprotein</keyword>
<gene>
    <name evidence="9" type="primary">BBS</name>
</gene>
<organism evidence="9">
    <name type="scientific">Boana punctata</name>
    <name type="common">Polka-dot tree frog</name>
    <name type="synonym">Hypsiboas punctatus</name>
    <dbReference type="NCBI Taxonomy" id="2499473"/>
    <lineage>
        <taxon>Eukaryota</taxon>
        <taxon>Metazoa</taxon>
        <taxon>Chordata</taxon>
        <taxon>Craniata</taxon>
        <taxon>Vertebrata</taxon>
        <taxon>Euteleostomi</taxon>
        <taxon>Amphibia</taxon>
        <taxon>Batrachia</taxon>
        <taxon>Anura</taxon>
        <taxon>Neobatrachia</taxon>
        <taxon>Hyloidea</taxon>
        <taxon>Hylidae</taxon>
        <taxon>Hylinae</taxon>
        <taxon>Cophomantini</taxon>
        <taxon>Boana</taxon>
    </lineage>
</organism>
<accession>A0A7D7FB99</accession>
<protein>
    <submittedName>
        <fullName evidence="9">Biliverdin bindin serpin</fullName>
    </submittedName>
</protein>
<dbReference type="InterPro" id="IPR036186">
    <property type="entry name" value="Serpin_sf"/>
</dbReference>
<dbReference type="Gene3D" id="2.30.39.10">
    <property type="entry name" value="Alpha-1-antitrypsin, domain 1"/>
    <property type="match status" value="1"/>
</dbReference>
<dbReference type="SUPFAM" id="SSF56574">
    <property type="entry name" value="Serpins"/>
    <property type="match status" value="1"/>
</dbReference>
<sequence length="417" mass="47750">MRVLLILGVVVLSTLAFAHHEEGHHDHEDLKDDHDPFLPEDHKKALFVYQKPALNNINFAFKMYRQLARDHPTENIVISPVSISSALALLSLGAKGHTHSQIVERLGYNTSEIPEQQIHESFHKQLDVVDDKDRDLEFEHGNALFTCKEHKIHQTFLDDAKKFYHSEVIPTDFKNTEEAKNQINSYVEKSTHGKITNILDSVDQDAMIALINFIYLRANWQHPFDEKLTKEGDFHVDKDTTVKVPFMRRRGIYKMAYTDDIIMVTIPYNGSVEMFLAMTKMGKLSELEQNLNRERSLKWREIMQYQLIDLSLPKLSVSGILNLKETLSKLGIVDVFSNHADLSGITDESHLKVSKAIHKAMMSFDEHGTEAAPATAAEADPLMLPPHFKFDYPFIFRVQDLKTKNPLLVGRIANPQK</sequence>
<evidence type="ECO:0000256" key="1">
    <source>
        <dbReference type="ARBA" id="ARBA00009500"/>
    </source>
</evidence>
<dbReference type="PDB" id="7RBW">
    <property type="method" value="X-ray"/>
    <property type="resolution" value="2.05 A"/>
    <property type="chains" value="A/B=19-417"/>
</dbReference>
<keyword evidence="3 7" id="KW-0732">Signal</keyword>
<dbReference type="SMR" id="A0A7D7FB99"/>
<dbReference type="InterPro" id="IPR023796">
    <property type="entry name" value="Serpin_dom"/>
</dbReference>
<evidence type="ECO:0000256" key="4">
    <source>
        <dbReference type="ARBA" id="ARBA00022900"/>
    </source>
</evidence>
<feature type="signal peptide" evidence="7">
    <location>
        <begin position="1"/>
        <end position="18"/>
    </location>
</feature>
<keyword evidence="2" id="KW-0646">Protease inhibitor</keyword>
<evidence type="ECO:0000313" key="9">
    <source>
        <dbReference type="EMBL" id="QMQ39197.1"/>
    </source>
</evidence>
<dbReference type="Gene3D" id="3.30.497.10">
    <property type="entry name" value="Antithrombin, subunit I, domain 2"/>
    <property type="match status" value="1"/>
</dbReference>
<dbReference type="GO" id="GO:0005615">
    <property type="term" value="C:extracellular space"/>
    <property type="evidence" value="ECO:0007669"/>
    <property type="project" value="InterPro"/>
</dbReference>
<keyword evidence="4" id="KW-0722">Serine protease inhibitor</keyword>
<dbReference type="InterPro" id="IPR042178">
    <property type="entry name" value="Serpin_sf_1"/>
</dbReference>
<dbReference type="InterPro" id="IPR000215">
    <property type="entry name" value="Serpin_fam"/>
</dbReference>
<reference evidence="9" key="1">
    <citation type="journal article" date="2020" name="Proc. Natl. Acad. Sci. U.S.A.">
        <title>Multiple origins of green coloration in frogs mediated by a novel biliverdin-binding serpin.</title>
        <authorList>
            <person name="Taboada C."/>
            <person name="Brunetti A.E."/>
            <person name="Lyra M.L."/>
            <person name="Fitak R.R."/>
            <person name="Faigon Soverna A."/>
            <person name="Ron S.R."/>
            <person name="Lagorio M.G."/>
            <person name="Haddad C.F.B."/>
            <person name="Lopes N.P."/>
            <person name="Johnsen S."/>
            <person name="Faivovich J."/>
            <person name="Chemes L.B."/>
            <person name="Bari S.E."/>
        </authorList>
    </citation>
    <scope>NUCLEOTIDE SEQUENCE</scope>
    <source>
        <tissue evidence="9">Liver</tissue>
    </source>
</reference>
<evidence type="ECO:0007829" key="10">
    <source>
        <dbReference type="PDB" id="7RBW"/>
    </source>
</evidence>
<evidence type="ECO:0000259" key="8">
    <source>
        <dbReference type="SMART" id="SM00093"/>
    </source>
</evidence>
<dbReference type="SMART" id="SM00093">
    <property type="entry name" value="SERPIN"/>
    <property type="match status" value="1"/>
</dbReference>
<comment type="similarity">
    <text evidence="1 6">Belongs to the serpin family.</text>
</comment>
<proteinExistence type="evidence at protein level"/>
<evidence type="ECO:0000256" key="2">
    <source>
        <dbReference type="ARBA" id="ARBA00022690"/>
    </source>
</evidence>
<feature type="chain" id="PRO_5027813147" evidence="7">
    <location>
        <begin position="19"/>
        <end position="417"/>
    </location>
</feature>
<dbReference type="GO" id="GO:0004867">
    <property type="term" value="F:serine-type endopeptidase inhibitor activity"/>
    <property type="evidence" value="ECO:0007669"/>
    <property type="project" value="UniProtKB-KW"/>
</dbReference>
<dbReference type="FunFam" id="3.30.497.10:FF:000001">
    <property type="entry name" value="Serine protease inhibitor"/>
    <property type="match status" value="1"/>
</dbReference>
<evidence type="ECO:0000256" key="7">
    <source>
        <dbReference type="SAM" id="SignalP"/>
    </source>
</evidence>
<dbReference type="PANTHER" id="PTHR11461:SF165">
    <property type="entry name" value="ALPHA-1-ANTITRYPSIN"/>
    <property type="match status" value="1"/>
</dbReference>
<dbReference type="PANTHER" id="PTHR11461">
    <property type="entry name" value="SERINE PROTEASE INHIBITOR, SERPIN"/>
    <property type="match status" value="1"/>
</dbReference>
<dbReference type="InterPro" id="IPR042185">
    <property type="entry name" value="Serpin_sf_2"/>
</dbReference>
<keyword evidence="10" id="KW-0002">3D-structure</keyword>
<evidence type="ECO:0000256" key="3">
    <source>
        <dbReference type="ARBA" id="ARBA00022729"/>
    </source>
</evidence>
<evidence type="ECO:0000256" key="5">
    <source>
        <dbReference type="ARBA" id="ARBA00023180"/>
    </source>
</evidence>
<dbReference type="Pfam" id="PF00079">
    <property type="entry name" value="Serpin"/>
    <property type="match status" value="1"/>
</dbReference>
<reference evidence="10" key="2">
    <citation type="journal article" date="2022" name="J. Mol. Biol.">
        <title>Structural and Functional Characterization of a Biliverdin-Binding Near-Infrared Fluorescent Protein From the Serpin Superfamily.</title>
        <authorList>
            <person name="Manoilov K.Y."/>
            <person name="Ghosh A."/>
            <person name="Almo S.C."/>
            <person name="Verkhusha V.V."/>
        </authorList>
    </citation>
    <scope>X-RAY CRYSTALLOGRAPHY (2.05 ANGSTROMS) OF 19-417</scope>
</reference>
<evidence type="ECO:0000256" key="6">
    <source>
        <dbReference type="RuleBase" id="RU000411"/>
    </source>
</evidence>
<dbReference type="AlphaFoldDB" id="A0A7D7FB99"/>
<dbReference type="Gene3D" id="2.10.310.10">
    <property type="entry name" value="Serpins superfamily"/>
    <property type="match status" value="1"/>
</dbReference>